<dbReference type="AlphaFoldDB" id="A0A454D4F2"/>
<feature type="non-terminal residue" evidence="1">
    <location>
        <position position="22"/>
    </location>
</feature>
<proteinExistence type="predicted"/>
<accession>A0A454D4F2</accession>
<comment type="caution">
    <text evidence="1">The sequence shown here is derived from an EMBL/GenBank/DDBJ whole genome shotgun (WGS) entry which is preliminary data.</text>
</comment>
<evidence type="ECO:0000313" key="2">
    <source>
        <dbReference type="Proteomes" id="UP000008367"/>
    </source>
</evidence>
<sequence length="22" mass="2583">MAKSKQFKAIKDRINEIFNLST</sequence>
<evidence type="ECO:0000313" key="1">
    <source>
        <dbReference type="EMBL" id="EKM33562.1"/>
    </source>
</evidence>
<dbReference type="Proteomes" id="UP000008367">
    <property type="component" value="Unassembled WGS sequence"/>
</dbReference>
<name>A0A454D4F2_VIBHA</name>
<dbReference type="EMBL" id="AJSR01000219">
    <property type="protein sequence ID" value="EKM33562.1"/>
    <property type="molecule type" value="Genomic_DNA"/>
</dbReference>
<protein>
    <submittedName>
        <fullName evidence="1">CpsH domain protein</fullName>
    </submittedName>
</protein>
<gene>
    <name evidence="1" type="primary">cpsH</name>
    <name evidence="1" type="ORF">VCHENC02_1003A</name>
</gene>
<organism evidence="1 2">
    <name type="scientific">Vibrio harveyi</name>
    <name type="common">Beneckea harveyi</name>
    <dbReference type="NCBI Taxonomy" id="669"/>
    <lineage>
        <taxon>Bacteria</taxon>
        <taxon>Pseudomonadati</taxon>
        <taxon>Pseudomonadota</taxon>
        <taxon>Gammaproteobacteria</taxon>
        <taxon>Vibrionales</taxon>
        <taxon>Vibrionaceae</taxon>
        <taxon>Vibrio</taxon>
    </lineage>
</organism>
<reference evidence="1 2" key="1">
    <citation type="submission" date="2012-10" db="EMBL/GenBank/DDBJ databases">
        <title>Genome sequence of Vibrio Cholerae HENC-02.</title>
        <authorList>
            <person name="Eppinger M."/>
            <person name="Hasan N.A."/>
            <person name="Sengamalay N."/>
            <person name="Hine E."/>
            <person name="Su Q."/>
            <person name="Daugherty S.C."/>
            <person name="Young S."/>
            <person name="Sadzewicz L."/>
            <person name="Tallon L."/>
            <person name="Cebula T.A."/>
            <person name="Ravel J."/>
            <person name="Colwell R.R."/>
        </authorList>
    </citation>
    <scope>NUCLEOTIDE SEQUENCE [LARGE SCALE GENOMIC DNA]</scope>
    <source>
        <strain evidence="1 2">HENC-02</strain>
    </source>
</reference>